<keyword evidence="3" id="KW-1185">Reference proteome</keyword>
<gene>
    <name evidence="2" type="ORF">PVAP13_9KG030800</name>
</gene>
<evidence type="ECO:0000313" key="3">
    <source>
        <dbReference type="Proteomes" id="UP000823388"/>
    </source>
</evidence>
<name>A0A8T0NAR7_PANVG</name>
<organism evidence="2 3">
    <name type="scientific">Panicum virgatum</name>
    <name type="common">Blackwell switchgrass</name>
    <dbReference type="NCBI Taxonomy" id="38727"/>
    <lineage>
        <taxon>Eukaryota</taxon>
        <taxon>Viridiplantae</taxon>
        <taxon>Streptophyta</taxon>
        <taxon>Embryophyta</taxon>
        <taxon>Tracheophyta</taxon>
        <taxon>Spermatophyta</taxon>
        <taxon>Magnoliopsida</taxon>
        <taxon>Liliopsida</taxon>
        <taxon>Poales</taxon>
        <taxon>Poaceae</taxon>
        <taxon>PACMAD clade</taxon>
        <taxon>Panicoideae</taxon>
        <taxon>Panicodae</taxon>
        <taxon>Paniceae</taxon>
        <taxon>Panicinae</taxon>
        <taxon>Panicum</taxon>
        <taxon>Panicum sect. Hiantes</taxon>
    </lineage>
</organism>
<dbReference type="Proteomes" id="UP000823388">
    <property type="component" value="Chromosome 9K"/>
</dbReference>
<feature type="compositionally biased region" description="Low complexity" evidence="1">
    <location>
        <begin position="22"/>
        <end position="36"/>
    </location>
</feature>
<proteinExistence type="predicted"/>
<dbReference type="AlphaFoldDB" id="A0A8T0NAR7"/>
<comment type="caution">
    <text evidence="2">The sequence shown here is derived from an EMBL/GenBank/DDBJ whole genome shotgun (WGS) entry which is preliminary data.</text>
</comment>
<reference evidence="2" key="1">
    <citation type="submission" date="2020-05" db="EMBL/GenBank/DDBJ databases">
        <title>WGS assembly of Panicum virgatum.</title>
        <authorList>
            <person name="Lovell J.T."/>
            <person name="Jenkins J."/>
            <person name="Shu S."/>
            <person name="Juenger T.E."/>
            <person name="Schmutz J."/>
        </authorList>
    </citation>
    <scope>NUCLEOTIDE SEQUENCE</scope>
    <source>
        <strain evidence="2">AP13</strain>
    </source>
</reference>
<feature type="region of interest" description="Disordered" evidence="1">
    <location>
        <begin position="22"/>
        <end position="53"/>
    </location>
</feature>
<dbReference type="EMBL" id="CM029053">
    <property type="protein sequence ID" value="KAG2546520.1"/>
    <property type="molecule type" value="Genomic_DNA"/>
</dbReference>
<protein>
    <submittedName>
        <fullName evidence="2">Uncharacterized protein</fullName>
    </submittedName>
</protein>
<evidence type="ECO:0000313" key="2">
    <source>
        <dbReference type="EMBL" id="KAG2546520.1"/>
    </source>
</evidence>
<accession>A0A8T0NAR7</accession>
<evidence type="ECO:0000256" key="1">
    <source>
        <dbReference type="SAM" id="MobiDB-lite"/>
    </source>
</evidence>
<sequence length="163" mass="17073">MAWPGPSRRQAFGVPCCRGLSAARSSSGRHLSSGRACNPDRARGRLQPASGGARFASRIPPACVRGRARPSHRVVLPPVGLAAARPASPSVRAAKPTDLAAVEQEALRISRGVLEFSHRIDQDLCVCRRPVVELRLSGSISLSVPGPLLTVTASKSSPARGVS</sequence>